<dbReference type="KEGG" id="sgrg:L0C25_18055"/>
<dbReference type="SUPFAM" id="SSF52799">
    <property type="entry name" value="(Phosphotyrosine protein) phosphatases II"/>
    <property type="match status" value="1"/>
</dbReference>
<protein>
    <submittedName>
        <fullName evidence="1">Tyrosine-protein phosphatase</fullName>
    </submittedName>
</protein>
<dbReference type="Pfam" id="PF13350">
    <property type="entry name" value="Y_phosphatase3"/>
    <property type="match status" value="1"/>
</dbReference>
<dbReference type="EMBL" id="CP094970">
    <property type="protein sequence ID" value="UYM04422.1"/>
    <property type="molecule type" value="Genomic_DNA"/>
</dbReference>
<proteinExistence type="predicted"/>
<dbReference type="AlphaFoldDB" id="A0AA46YJK4"/>
<keyword evidence="2" id="KW-1185">Reference proteome</keyword>
<dbReference type="GO" id="GO:0004721">
    <property type="term" value="F:phosphoprotein phosphatase activity"/>
    <property type="evidence" value="ECO:0007669"/>
    <property type="project" value="InterPro"/>
</dbReference>
<organism evidence="1 2">
    <name type="scientific">Solicola gregarius</name>
    <dbReference type="NCBI Taxonomy" id="2908642"/>
    <lineage>
        <taxon>Bacteria</taxon>
        <taxon>Bacillati</taxon>
        <taxon>Actinomycetota</taxon>
        <taxon>Actinomycetes</taxon>
        <taxon>Propionibacteriales</taxon>
        <taxon>Nocardioidaceae</taxon>
        <taxon>Solicola</taxon>
    </lineage>
</organism>
<dbReference type="RefSeq" id="WP_271633130.1">
    <property type="nucleotide sequence ID" value="NZ_CP094970.1"/>
</dbReference>
<dbReference type="Gene3D" id="3.90.190.10">
    <property type="entry name" value="Protein tyrosine phosphatase superfamily"/>
    <property type="match status" value="1"/>
</dbReference>
<dbReference type="InterPro" id="IPR026893">
    <property type="entry name" value="Tyr/Ser_Pase_IphP-type"/>
</dbReference>
<dbReference type="InterPro" id="IPR029021">
    <property type="entry name" value="Prot-tyrosine_phosphatase-like"/>
</dbReference>
<accession>A0AA46YJK4</accession>
<evidence type="ECO:0000313" key="2">
    <source>
        <dbReference type="Proteomes" id="UP001164390"/>
    </source>
</evidence>
<evidence type="ECO:0000313" key="1">
    <source>
        <dbReference type="EMBL" id="UYM04422.1"/>
    </source>
</evidence>
<dbReference type="Proteomes" id="UP001164390">
    <property type="component" value="Chromosome"/>
</dbReference>
<gene>
    <name evidence="1" type="ORF">L0C25_18055</name>
</gene>
<reference evidence="1" key="1">
    <citation type="submission" date="2022-01" db="EMBL/GenBank/DDBJ databases">
        <title>Nocardioidaceae gen. sp. A5X3R13.</title>
        <authorList>
            <person name="Lopez Marin M.A."/>
            <person name="Uhlik O."/>
        </authorList>
    </citation>
    <scope>NUCLEOTIDE SEQUENCE</scope>
    <source>
        <strain evidence="1">A5X3R13</strain>
    </source>
</reference>
<sequence length="244" mass="25883">MRDRVLPWDGCCNVRDLGGLETGDGARTSYRGLVRAENVERLTAGGWEALEAYGVRTVIDLRNDDELGADAAPRPGSVTTVRVPIDDAADTQMWEYFEAEGYGGLGPLYYPEFMRRKPERCAAAISAIARADGGGVLFYCAAGRDRTGLIAILALALADVHVGQIAADHAISDELVSTSCLPDGQARTPSAFDHLYAERGTTPAGIIAGLVDGESLGVDVRTYLRGGGATDAELDAVRGRLRPA</sequence>
<name>A0AA46YJK4_9ACTN</name>